<dbReference type="Pfam" id="PF00501">
    <property type="entry name" value="AMP-binding"/>
    <property type="match status" value="1"/>
</dbReference>
<evidence type="ECO:0000256" key="2">
    <source>
        <dbReference type="ARBA" id="ARBA00022598"/>
    </source>
</evidence>
<dbReference type="AlphaFoldDB" id="A0A2S8IE53"/>
<dbReference type="GO" id="GO:0006631">
    <property type="term" value="P:fatty acid metabolic process"/>
    <property type="evidence" value="ECO:0007669"/>
    <property type="project" value="TreeGrafter"/>
</dbReference>
<dbReference type="PANTHER" id="PTHR43201:SF5">
    <property type="entry name" value="MEDIUM-CHAIN ACYL-COA LIGASE ACSF2, MITOCHONDRIAL"/>
    <property type="match status" value="1"/>
</dbReference>
<dbReference type="PANTHER" id="PTHR43201">
    <property type="entry name" value="ACYL-COA SYNTHETASE"/>
    <property type="match status" value="1"/>
</dbReference>
<dbReference type="EMBL" id="PUIO01000103">
    <property type="protein sequence ID" value="PQP13058.1"/>
    <property type="molecule type" value="Genomic_DNA"/>
</dbReference>
<gene>
    <name evidence="4" type="ORF">C5613_42490</name>
</gene>
<dbReference type="GO" id="GO:0031956">
    <property type="term" value="F:medium-chain fatty acid-CoA ligase activity"/>
    <property type="evidence" value="ECO:0007669"/>
    <property type="project" value="TreeGrafter"/>
</dbReference>
<evidence type="ECO:0000259" key="3">
    <source>
        <dbReference type="Pfam" id="PF00501"/>
    </source>
</evidence>
<comment type="similarity">
    <text evidence="1">Belongs to the ATP-dependent AMP-binding enzyme family.</text>
</comment>
<accession>A0A2S8IE53</accession>
<evidence type="ECO:0000313" key="5">
    <source>
        <dbReference type="Proteomes" id="UP000239290"/>
    </source>
</evidence>
<dbReference type="Gene3D" id="3.40.50.12780">
    <property type="entry name" value="N-terminal domain of ligase-like"/>
    <property type="match status" value="1"/>
</dbReference>
<organism evidence="4 5">
    <name type="scientific">Rhodococcus opacus</name>
    <name type="common">Nocardia opaca</name>
    <dbReference type="NCBI Taxonomy" id="37919"/>
    <lineage>
        <taxon>Bacteria</taxon>
        <taxon>Bacillati</taxon>
        <taxon>Actinomycetota</taxon>
        <taxon>Actinomycetes</taxon>
        <taxon>Mycobacteriales</taxon>
        <taxon>Nocardiaceae</taxon>
        <taxon>Rhodococcus</taxon>
    </lineage>
</organism>
<dbReference type="Proteomes" id="UP000239290">
    <property type="component" value="Unassembled WGS sequence"/>
</dbReference>
<dbReference type="InterPro" id="IPR042099">
    <property type="entry name" value="ANL_N_sf"/>
</dbReference>
<dbReference type="SUPFAM" id="SSF56801">
    <property type="entry name" value="Acetyl-CoA synthetase-like"/>
    <property type="match status" value="1"/>
</dbReference>
<name>A0A2S8IE53_RHOOP</name>
<reference evidence="5" key="1">
    <citation type="submission" date="2018-02" db="EMBL/GenBank/DDBJ databases">
        <title>Draft genome sequencing of Rhodococcus opacus KU647198.</title>
        <authorList>
            <person name="Zheng B.-X."/>
        </authorList>
    </citation>
    <scope>NUCLEOTIDE SEQUENCE [LARGE SCALE GENOMIC DNA]</scope>
    <source>
        <strain evidence="5">04-OD7</strain>
    </source>
</reference>
<keyword evidence="2" id="KW-0436">Ligase</keyword>
<comment type="caution">
    <text evidence="4">The sequence shown here is derived from an EMBL/GenBank/DDBJ whole genome shotgun (WGS) entry which is preliminary data.</text>
</comment>
<evidence type="ECO:0000313" key="4">
    <source>
        <dbReference type="EMBL" id="PQP13058.1"/>
    </source>
</evidence>
<sequence length="440" mass="46687">MAGSNRGRTRPANVVAVPPSPGRCRWSVGARGTSGLTVDPAPFADGTKDTGRIVMIDNLPHLLLDRASARPDLMIGALDDQISLQLALELAAGGAADLQARNLSAEDRVAIVAENSTDYVLAWLSCLLAGVPVALVDQTYPRELLACMLDVLDPTVVISDHPAAPSFAGTRRAILISTFRTAPRLDPSHAPGTNSGRYSTASLMHPARPTPGIPQFCAQSHEYFLRLGRAVAEAMTLTDRDRSLTPLPLSQINSLGHGLVGALTAGADALLARTVAVDTFWSEAIDHGITALTLDAPLVNNLARTATPKDSAGHRVRTMFPADGAFMRRFGVVRAVSGHGSTEAAGASHLRSWSIDDDIPTDAHRHGGTGREDIEWKLTDSGEILIREAARGALFTGYFTFPGVSSTLDQNGWFHTGDHGRLDEDGGLVAVERGLDHSRG</sequence>
<protein>
    <recommendedName>
        <fullName evidence="3">AMP-dependent synthetase/ligase domain-containing protein</fullName>
    </recommendedName>
</protein>
<feature type="domain" description="AMP-dependent synthetase/ligase" evidence="3">
    <location>
        <begin position="93"/>
        <end position="389"/>
    </location>
</feature>
<proteinExistence type="inferred from homology"/>
<evidence type="ECO:0000256" key="1">
    <source>
        <dbReference type="ARBA" id="ARBA00006432"/>
    </source>
</evidence>
<dbReference type="InterPro" id="IPR000873">
    <property type="entry name" value="AMP-dep_synth/lig_dom"/>
</dbReference>